<keyword evidence="2" id="KW-0285">Flavoprotein</keyword>
<sequence>MSGLMETEVLIVGAGPVGLTVAVELTRRGVPCRVVEERPAPRDSTRGCTVYQRTLEVFDAMGLPVEEYAAEGARMARRVYHHFGEEIGTVDMAEPRSDHPYPLVVGQNVTERYLERRLADMGVPVQRGTSAGAVTQEKDGVTVALRHADGRRSVIRAAWVVAAQGAASGVRDSVGVAWREWRRFTGLRMLQIDARVRLPFALAPDEAHLFFGAGGHVGCVPLPGGRHRVFVVRRGAEDGAERGDPAPAEIAAAMAPLCGVDEVGLEDGRFAWRVRLQNRFADRMRAGRVLLAGDSARVFAPVHAQGMNTGVQDAFNLGWKLAAVAGEGAPETLLDTYEAERRPVAEELLGRTERSLDFGVQEAPDRDELLAAIAVNRPKRTQLAIDYPDSPLTRDLLGDAAGPRAGRRAPGRWEGHWTLLVLPGPRPDRRVIGRLMTGLDPRVEAIVDVDGAASSALNAGPDAAGIHLIRPDGHIGLRGGLEHAPQVAAYLDTVLGPVPPRTRSTA</sequence>
<gene>
    <name evidence="6" type="ORF">SM611_05410</name>
</gene>
<dbReference type="InterPro" id="IPR036188">
    <property type="entry name" value="FAD/NAD-bd_sf"/>
</dbReference>
<accession>A0ABV4Q5C0</accession>
<comment type="caution">
    <text evidence="6">The sequence shown here is derived from an EMBL/GenBank/DDBJ whole genome shotgun (WGS) entry which is preliminary data.</text>
</comment>
<evidence type="ECO:0000256" key="4">
    <source>
        <dbReference type="ARBA" id="ARBA00023002"/>
    </source>
</evidence>
<dbReference type="InterPro" id="IPR002938">
    <property type="entry name" value="FAD-bd"/>
</dbReference>
<keyword evidence="6" id="KW-0503">Monooxygenase</keyword>
<dbReference type="GO" id="GO:0004497">
    <property type="term" value="F:monooxygenase activity"/>
    <property type="evidence" value="ECO:0007669"/>
    <property type="project" value="UniProtKB-KW"/>
</dbReference>
<dbReference type="PANTHER" id="PTHR43004:SF19">
    <property type="entry name" value="BINDING MONOOXYGENASE, PUTATIVE (JCVI)-RELATED"/>
    <property type="match status" value="1"/>
</dbReference>
<name>A0ABV4Q5C0_9ACTN</name>
<keyword evidence="7" id="KW-1185">Reference proteome</keyword>
<protein>
    <submittedName>
        <fullName evidence="6">FAD-dependent monooxygenase</fullName>
    </submittedName>
</protein>
<dbReference type="Gene3D" id="3.30.70.2450">
    <property type="match status" value="1"/>
</dbReference>
<dbReference type="Proteomes" id="UP001569963">
    <property type="component" value="Unassembled WGS sequence"/>
</dbReference>
<dbReference type="InterPro" id="IPR038220">
    <property type="entry name" value="PHOX_C_sf"/>
</dbReference>
<dbReference type="RefSeq" id="WP_371947708.1">
    <property type="nucleotide sequence ID" value="NZ_JAXCEI010000002.1"/>
</dbReference>
<dbReference type="Gene3D" id="3.50.50.60">
    <property type="entry name" value="FAD/NAD(P)-binding domain"/>
    <property type="match status" value="1"/>
</dbReference>
<keyword evidence="4" id="KW-0560">Oxidoreductase</keyword>
<evidence type="ECO:0000259" key="5">
    <source>
        <dbReference type="Pfam" id="PF01494"/>
    </source>
</evidence>
<evidence type="ECO:0000256" key="3">
    <source>
        <dbReference type="ARBA" id="ARBA00022827"/>
    </source>
</evidence>
<organism evidence="6 7">
    <name type="scientific">Actinomadura monticuli</name>
    <dbReference type="NCBI Taxonomy" id="3097367"/>
    <lineage>
        <taxon>Bacteria</taxon>
        <taxon>Bacillati</taxon>
        <taxon>Actinomycetota</taxon>
        <taxon>Actinomycetes</taxon>
        <taxon>Streptosporangiales</taxon>
        <taxon>Thermomonosporaceae</taxon>
        <taxon>Actinomadura</taxon>
    </lineage>
</organism>
<reference evidence="6 7" key="1">
    <citation type="submission" date="2023-11" db="EMBL/GenBank/DDBJ databases">
        <title>Actinomadura monticuli sp. nov., isolated from volcanic ash.</title>
        <authorList>
            <person name="Lee S.D."/>
            <person name="Yang H."/>
            <person name="Kim I.S."/>
        </authorList>
    </citation>
    <scope>NUCLEOTIDE SEQUENCE [LARGE SCALE GENOMIC DNA]</scope>
    <source>
        <strain evidence="6 7">DLS-62</strain>
    </source>
</reference>
<dbReference type="PANTHER" id="PTHR43004">
    <property type="entry name" value="TRK SYSTEM POTASSIUM UPTAKE PROTEIN"/>
    <property type="match status" value="1"/>
</dbReference>
<keyword evidence="3" id="KW-0274">FAD</keyword>
<dbReference type="InterPro" id="IPR050641">
    <property type="entry name" value="RIFMO-like"/>
</dbReference>
<dbReference type="Gene3D" id="3.40.30.20">
    <property type="match status" value="1"/>
</dbReference>
<proteinExistence type="predicted"/>
<comment type="cofactor">
    <cofactor evidence="1">
        <name>FAD</name>
        <dbReference type="ChEBI" id="CHEBI:57692"/>
    </cofactor>
</comment>
<dbReference type="EMBL" id="JAXCEI010000002">
    <property type="protein sequence ID" value="MFA1538361.1"/>
    <property type="molecule type" value="Genomic_DNA"/>
</dbReference>
<dbReference type="SUPFAM" id="SSF51905">
    <property type="entry name" value="FAD/NAD(P)-binding domain"/>
    <property type="match status" value="1"/>
</dbReference>
<evidence type="ECO:0000256" key="2">
    <source>
        <dbReference type="ARBA" id="ARBA00022630"/>
    </source>
</evidence>
<feature type="domain" description="FAD-binding" evidence="5">
    <location>
        <begin position="6"/>
        <end position="350"/>
    </location>
</feature>
<evidence type="ECO:0000256" key="1">
    <source>
        <dbReference type="ARBA" id="ARBA00001974"/>
    </source>
</evidence>
<evidence type="ECO:0000313" key="7">
    <source>
        <dbReference type="Proteomes" id="UP001569963"/>
    </source>
</evidence>
<dbReference type="Pfam" id="PF01494">
    <property type="entry name" value="FAD_binding_3"/>
    <property type="match status" value="1"/>
</dbReference>
<evidence type="ECO:0000313" key="6">
    <source>
        <dbReference type="EMBL" id="MFA1538361.1"/>
    </source>
</evidence>
<dbReference type="PRINTS" id="PR00420">
    <property type="entry name" value="RNGMNOXGNASE"/>
</dbReference>